<organism evidence="8 9">
    <name type="scientific">Durusdinium trenchii</name>
    <dbReference type="NCBI Taxonomy" id="1381693"/>
    <lineage>
        <taxon>Eukaryota</taxon>
        <taxon>Sar</taxon>
        <taxon>Alveolata</taxon>
        <taxon>Dinophyceae</taxon>
        <taxon>Suessiales</taxon>
        <taxon>Symbiodiniaceae</taxon>
        <taxon>Durusdinium</taxon>
    </lineage>
</organism>
<reference evidence="8 9" key="1">
    <citation type="submission" date="2024-02" db="EMBL/GenBank/DDBJ databases">
        <authorList>
            <person name="Chen Y."/>
            <person name="Shah S."/>
            <person name="Dougan E. K."/>
            <person name="Thang M."/>
            <person name="Chan C."/>
        </authorList>
    </citation>
    <scope>NUCLEOTIDE SEQUENCE [LARGE SCALE GENOMIC DNA]</scope>
</reference>
<dbReference type="EMBL" id="CAXAMM010018779">
    <property type="protein sequence ID" value="CAK9044127.1"/>
    <property type="molecule type" value="Genomic_DNA"/>
</dbReference>
<dbReference type="SUPFAM" id="SSF48403">
    <property type="entry name" value="Ankyrin repeat"/>
    <property type="match status" value="1"/>
</dbReference>
<keyword evidence="5 6" id="KW-0833">Ubl conjugation pathway</keyword>
<accession>A0ABP0LY27</accession>
<comment type="pathway">
    <text evidence="2">Protein modification; protein ubiquitination.</text>
</comment>
<dbReference type="InterPro" id="IPR000569">
    <property type="entry name" value="HECT_dom"/>
</dbReference>
<keyword evidence="4 8" id="KW-0808">Transferase</keyword>
<dbReference type="PROSITE" id="PS50237">
    <property type="entry name" value="HECT"/>
    <property type="match status" value="1"/>
</dbReference>
<evidence type="ECO:0000259" key="7">
    <source>
        <dbReference type="PROSITE" id="PS50237"/>
    </source>
</evidence>
<evidence type="ECO:0000256" key="5">
    <source>
        <dbReference type="ARBA" id="ARBA00022786"/>
    </source>
</evidence>
<dbReference type="Gene3D" id="3.90.1750.10">
    <property type="entry name" value="Hect, E3 ligase catalytic domains"/>
    <property type="match status" value="1"/>
</dbReference>
<gene>
    <name evidence="8" type="ORF">SCF082_LOCUS25111</name>
</gene>
<evidence type="ECO:0000256" key="6">
    <source>
        <dbReference type="PROSITE-ProRule" id="PRU00104"/>
    </source>
</evidence>
<dbReference type="InterPro" id="IPR036770">
    <property type="entry name" value="Ankyrin_rpt-contain_sf"/>
</dbReference>
<evidence type="ECO:0000256" key="3">
    <source>
        <dbReference type="ARBA" id="ARBA00012485"/>
    </source>
</evidence>
<dbReference type="Gene3D" id="3.30.2160.10">
    <property type="entry name" value="Hect, E3 ligase catalytic domain"/>
    <property type="match status" value="1"/>
</dbReference>
<dbReference type="PANTHER" id="PTHR11254">
    <property type="entry name" value="HECT DOMAIN UBIQUITIN-PROTEIN LIGASE"/>
    <property type="match status" value="1"/>
</dbReference>
<keyword evidence="9" id="KW-1185">Reference proteome</keyword>
<sequence length="547" mass="61882">MDLCGNEFVVPEMTAHLLQLGADATLRTRKQISALHELCSNNALPSARLLLHAKAEVNAMCSKGMTPLHCLCGTVGWIVCRDGVTNIQELLGARADATLVDTEGRTPSEVLCSQFYKRDELVLHGFHGPLCPEPLDAALKPLLLEEARNLTGCNFEKKINWFRGVLECILMYAPIADEYEALPLLQVDRKQVLQSICQQHDRLTPHMEDVMFGQETGQGAGLVKDLFSVFSSELSKEDYNLFVTTDSDPPRLAMSSRPCFNELRSSYYKLVGKMMSLALLKEQHLPVRFAKPLLKELLGLELCPEDLAQVDEALYKRLNQLRDLDAEVIRQLDLDFSVDEVHFGKRRRVSLTWNGEKMPVTKSNVDIYANLYAAYRLRSNEDDLSSLKSGFYFFIPQALILAASTCLKVEDFDSLLFGNDEIDVQDWKRSTKYDGPGAAERTKVVKWFWDAVAAMSNRDRRLLLRFVTGQSSSPIGGFKHLKSQDMSMPFTIVLKSKPEDRKLRTFYPTAATCSNLLQLPRYKSEADLKKYLAHVIQEEMMTFAELE</sequence>
<name>A0ABP0LY27_9DINO</name>
<dbReference type="GO" id="GO:0016740">
    <property type="term" value="F:transferase activity"/>
    <property type="evidence" value="ECO:0007669"/>
    <property type="project" value="UniProtKB-KW"/>
</dbReference>
<evidence type="ECO:0000256" key="2">
    <source>
        <dbReference type="ARBA" id="ARBA00004906"/>
    </source>
</evidence>
<evidence type="ECO:0000256" key="4">
    <source>
        <dbReference type="ARBA" id="ARBA00022679"/>
    </source>
</evidence>
<dbReference type="InterPro" id="IPR035983">
    <property type="entry name" value="Hect_E3_ubiquitin_ligase"/>
</dbReference>
<proteinExistence type="predicted"/>
<evidence type="ECO:0000313" key="8">
    <source>
        <dbReference type="EMBL" id="CAK9044127.1"/>
    </source>
</evidence>
<comment type="caution">
    <text evidence="8">The sequence shown here is derived from an EMBL/GenBank/DDBJ whole genome shotgun (WGS) entry which is preliminary data.</text>
</comment>
<feature type="domain" description="HECT" evidence="7">
    <location>
        <begin position="189"/>
        <end position="546"/>
    </location>
</feature>
<evidence type="ECO:0000313" key="9">
    <source>
        <dbReference type="Proteomes" id="UP001642464"/>
    </source>
</evidence>
<dbReference type="Pfam" id="PF00632">
    <property type="entry name" value="HECT"/>
    <property type="match status" value="1"/>
</dbReference>
<dbReference type="SMART" id="SM00119">
    <property type="entry name" value="HECTc"/>
    <property type="match status" value="1"/>
</dbReference>
<comment type="catalytic activity">
    <reaction evidence="1">
        <text>S-ubiquitinyl-[E2 ubiquitin-conjugating enzyme]-L-cysteine + [acceptor protein]-L-lysine = [E2 ubiquitin-conjugating enzyme]-L-cysteine + N(6)-ubiquitinyl-[acceptor protein]-L-lysine.</text>
        <dbReference type="EC" id="2.3.2.26"/>
    </reaction>
</comment>
<dbReference type="EC" id="2.3.2.26" evidence="3"/>
<evidence type="ECO:0000256" key="1">
    <source>
        <dbReference type="ARBA" id="ARBA00000885"/>
    </source>
</evidence>
<dbReference type="SUPFAM" id="SSF56204">
    <property type="entry name" value="Hect, E3 ligase catalytic domain"/>
    <property type="match status" value="1"/>
</dbReference>
<dbReference type="Gene3D" id="1.25.40.20">
    <property type="entry name" value="Ankyrin repeat-containing domain"/>
    <property type="match status" value="1"/>
</dbReference>
<feature type="active site" description="Glycyl thioester intermediate" evidence="6">
    <location>
        <position position="513"/>
    </location>
</feature>
<dbReference type="Gene3D" id="3.30.2410.10">
    <property type="entry name" value="Hect, E3 ligase catalytic domain"/>
    <property type="match status" value="1"/>
</dbReference>
<dbReference type="PANTHER" id="PTHR11254:SF440">
    <property type="entry name" value="E3 UBIQUITIN-PROTEIN LIGASE NEDD-4"/>
    <property type="match status" value="1"/>
</dbReference>
<dbReference type="InterPro" id="IPR050409">
    <property type="entry name" value="E3_ubiq-protein_ligase"/>
</dbReference>
<dbReference type="Proteomes" id="UP001642464">
    <property type="component" value="Unassembled WGS sequence"/>
</dbReference>
<protein>
    <recommendedName>
        <fullName evidence="3">HECT-type E3 ubiquitin transferase</fullName>
        <ecNumber evidence="3">2.3.2.26</ecNumber>
    </recommendedName>
</protein>